<dbReference type="GO" id="GO:0005829">
    <property type="term" value="C:cytosol"/>
    <property type="evidence" value="ECO:0000318"/>
    <property type="project" value="GO_Central"/>
</dbReference>
<reference evidence="8 10" key="1">
    <citation type="journal article" date="2011" name="Science">
        <title>Comparative functional genomics of the fission yeasts.</title>
        <authorList>
            <person name="Rhind N."/>
            <person name="Chen Z."/>
            <person name="Yassour M."/>
            <person name="Thompson D.A."/>
            <person name="Haas B.J."/>
            <person name="Habib N."/>
            <person name="Wapinski I."/>
            <person name="Roy S."/>
            <person name="Lin M.F."/>
            <person name="Heiman D.I."/>
            <person name="Young S.K."/>
            <person name="Furuya K."/>
            <person name="Guo Y."/>
            <person name="Pidoux A."/>
            <person name="Chen H.M."/>
            <person name="Robbertse B."/>
            <person name="Goldberg J.M."/>
            <person name="Aoki K."/>
            <person name="Bayne E.H."/>
            <person name="Berlin A.M."/>
            <person name="Desjardins C.A."/>
            <person name="Dobbs E."/>
            <person name="Dukaj L."/>
            <person name="Fan L."/>
            <person name="FitzGerald M.G."/>
            <person name="French C."/>
            <person name="Gujja S."/>
            <person name="Hansen K."/>
            <person name="Keifenheim D."/>
            <person name="Levin J.Z."/>
            <person name="Mosher R.A."/>
            <person name="Mueller C.A."/>
            <person name="Pfiffner J."/>
            <person name="Priest M."/>
            <person name="Russ C."/>
            <person name="Smialowska A."/>
            <person name="Swoboda P."/>
            <person name="Sykes S.M."/>
            <person name="Vaughn M."/>
            <person name="Vengrova S."/>
            <person name="Yoder R."/>
            <person name="Zeng Q."/>
            <person name="Allshire R."/>
            <person name="Baulcombe D."/>
            <person name="Birren B.W."/>
            <person name="Brown W."/>
            <person name="Ekwall K."/>
            <person name="Kellis M."/>
            <person name="Leatherwood J."/>
            <person name="Levin H."/>
            <person name="Margalit H."/>
            <person name="Martienssen R."/>
            <person name="Nieduszynski C.A."/>
            <person name="Spatafora J.W."/>
            <person name="Friedman N."/>
            <person name="Dalgaard J.Z."/>
            <person name="Baumann P."/>
            <person name="Niki H."/>
            <person name="Regev A."/>
            <person name="Nusbaum C."/>
        </authorList>
    </citation>
    <scope>NUCLEOTIDE SEQUENCE [LARGE SCALE GENOMIC DNA]</scope>
    <source>
        <strain evidence="10">yFS275 / FY16936</strain>
    </source>
</reference>
<dbReference type="Proteomes" id="UP000001744">
    <property type="component" value="Unassembled WGS sequence"/>
</dbReference>
<evidence type="ECO:0000313" key="9">
    <source>
        <dbReference type="JaponicusDB" id="SJAG_04496"/>
    </source>
</evidence>
<dbReference type="OrthoDB" id="60955at2759"/>
<dbReference type="GeneID" id="7051855"/>
<dbReference type="HOGENOM" id="CLU_341047_0_0_1"/>
<dbReference type="GO" id="GO:0016239">
    <property type="term" value="P:positive regulation of macroautophagy"/>
    <property type="evidence" value="ECO:0000318"/>
    <property type="project" value="GO_Central"/>
</dbReference>
<evidence type="ECO:0000256" key="2">
    <source>
        <dbReference type="ARBA" id="ARBA00015098"/>
    </source>
</evidence>
<keyword evidence="10" id="KW-1185">Reference proteome</keyword>
<dbReference type="PANTHER" id="PTHR46200:SF1">
    <property type="entry name" value="GATOR COMPLEX PROTEIN WDR24"/>
    <property type="match status" value="1"/>
</dbReference>
<dbReference type="PROSITE" id="PS50089">
    <property type="entry name" value="ZF_RING_2"/>
    <property type="match status" value="1"/>
</dbReference>
<dbReference type="InterPro" id="IPR015943">
    <property type="entry name" value="WD40/YVTN_repeat-like_dom_sf"/>
</dbReference>
<keyword evidence="4" id="KW-0677">Repeat</keyword>
<gene>
    <name evidence="9" type="primary">sea2</name>
    <name evidence="8" type="ORF">SJAG_04496</name>
</gene>
<evidence type="ECO:0000313" key="10">
    <source>
        <dbReference type="Proteomes" id="UP000001744"/>
    </source>
</evidence>
<dbReference type="RefSeq" id="XP_002175592.2">
    <property type="nucleotide sequence ID" value="XM_002175556.2"/>
</dbReference>
<dbReference type="SUPFAM" id="SSF50978">
    <property type="entry name" value="WD40 repeat-like"/>
    <property type="match status" value="1"/>
</dbReference>
<evidence type="ECO:0000313" key="8">
    <source>
        <dbReference type="EMBL" id="EEB09299.2"/>
    </source>
</evidence>
<dbReference type="PANTHER" id="PTHR46200">
    <property type="entry name" value="GATOR COMPLEX PROTEIN WDR24"/>
    <property type="match status" value="1"/>
</dbReference>
<organism evidence="8 10">
    <name type="scientific">Schizosaccharomyces japonicus (strain yFS275 / FY16936)</name>
    <name type="common">Fission yeast</name>
    <dbReference type="NCBI Taxonomy" id="402676"/>
    <lineage>
        <taxon>Eukaryota</taxon>
        <taxon>Fungi</taxon>
        <taxon>Dikarya</taxon>
        <taxon>Ascomycota</taxon>
        <taxon>Taphrinomycotina</taxon>
        <taxon>Schizosaccharomycetes</taxon>
        <taxon>Schizosaccharomycetales</taxon>
        <taxon>Schizosaccharomycetaceae</taxon>
        <taxon>Schizosaccharomyces</taxon>
    </lineage>
</organism>
<dbReference type="InterPro" id="IPR037590">
    <property type="entry name" value="WDR24"/>
</dbReference>
<dbReference type="GO" id="GO:0005774">
    <property type="term" value="C:vacuolar membrane"/>
    <property type="evidence" value="ECO:0000318"/>
    <property type="project" value="GO_Central"/>
</dbReference>
<keyword evidence="5" id="KW-0863">Zinc-finger</keyword>
<dbReference type="InterPro" id="IPR049566">
    <property type="entry name" value="WDR59_RTC1-like_RING_Znf"/>
</dbReference>
<dbReference type="PROSITE" id="PS50082">
    <property type="entry name" value="WD_REPEATS_2"/>
    <property type="match status" value="1"/>
</dbReference>
<evidence type="ECO:0000256" key="6">
    <source>
        <dbReference type="PROSITE-ProRule" id="PRU00221"/>
    </source>
</evidence>
<feature type="domain" description="RING-type" evidence="7">
    <location>
        <begin position="742"/>
        <end position="784"/>
    </location>
</feature>
<evidence type="ECO:0000256" key="1">
    <source>
        <dbReference type="ARBA" id="ARBA00008863"/>
    </source>
</evidence>
<dbReference type="eggNOG" id="KOG0269">
    <property type="taxonomic scope" value="Eukaryota"/>
</dbReference>
<dbReference type="InterPro" id="IPR001680">
    <property type="entry name" value="WD40_rpt"/>
</dbReference>
<keyword evidence="5" id="KW-0479">Metal-binding</keyword>
<dbReference type="Pfam" id="PF17120">
    <property type="entry name" value="zf-RING_16"/>
    <property type="match status" value="1"/>
</dbReference>
<evidence type="ECO:0000256" key="5">
    <source>
        <dbReference type="PROSITE-ProRule" id="PRU00175"/>
    </source>
</evidence>
<dbReference type="GO" id="GO:0008270">
    <property type="term" value="F:zinc ion binding"/>
    <property type="evidence" value="ECO:0007669"/>
    <property type="project" value="UniProtKB-KW"/>
</dbReference>
<dbReference type="EMBL" id="KE651168">
    <property type="protein sequence ID" value="EEB09299.2"/>
    <property type="molecule type" value="Genomic_DNA"/>
</dbReference>
<dbReference type="InterPro" id="IPR036322">
    <property type="entry name" value="WD40_repeat_dom_sf"/>
</dbReference>
<dbReference type="GO" id="GO:1904263">
    <property type="term" value="P:positive regulation of TORC1 signaling"/>
    <property type="evidence" value="ECO:0000318"/>
    <property type="project" value="GO_Central"/>
</dbReference>
<dbReference type="SMART" id="SM00320">
    <property type="entry name" value="WD40"/>
    <property type="match status" value="4"/>
</dbReference>
<dbReference type="VEuPathDB" id="FungiDB:SJAG_04496"/>
<accession>B6K6Z5</accession>
<dbReference type="AlphaFoldDB" id="B6K6Z5"/>
<evidence type="ECO:0000259" key="7">
    <source>
        <dbReference type="PROSITE" id="PS50089"/>
    </source>
</evidence>
<dbReference type="OMA" id="EPMWLIS"/>
<comment type="similarity">
    <text evidence="1">Belongs to the WD repeat RTC1 family.</text>
</comment>
<dbReference type="Pfam" id="PF00400">
    <property type="entry name" value="WD40"/>
    <property type="match status" value="1"/>
</dbReference>
<proteinExistence type="inferred from homology"/>
<dbReference type="JaponicusDB" id="SJAG_04496">
    <property type="gene designation" value="sea2"/>
</dbReference>
<keyword evidence="3 6" id="KW-0853">WD repeat</keyword>
<dbReference type="STRING" id="402676.B6K6Z5"/>
<evidence type="ECO:0000256" key="3">
    <source>
        <dbReference type="ARBA" id="ARBA00022574"/>
    </source>
</evidence>
<name>B6K6Z5_SCHJY</name>
<sequence length="792" mass="87985">MSFQWNVKSPRPTYSKIASKKTVQQSKEVKREHPFIDWSYNAGASITAFAINAERSMVALAGRELLKLVSVTGLQKPKDVANLRTNYRPNTSFSWNHVKWGNSSSKHLLFTCSPYGSLNVWDSTTQEMTYVYSEHTRAVHRVDVSPFFTASAITASQDGLIKLWDCREPTSRATFNGKCEAARDVCFSPNNTNEFVSAYENGAVLRWDLRMPSSYLSKLAAHNFLALCHSNYRTGVTNSMETSNTSNTPSHQLASCSLQGDARICIWDIHRPFVPLRTVEIQKNNVSFIEWKSPTTLWSCGRDQTFTQTNVEHAPSFPDMLPTAVVAWSPQNDLTVVSSRCAKSSANAITPNLPSLKSHINSLKTALSNPQPTEFTNYLRKNRDTLQSAPPPTAQSLTTLSSLTSDSSQFVTLAKKYRFGGHPLTTCENNAEAALEVGNSGAFEVWSTLSFVLRLNIERELNKRKSTQEEQLDTTDEDDDFSDIAATSMESSSETSNEDSDVAFLSSAYSNSIESSRDPFDVGNREGSNADLLTSYQSHSHNRAPSPLVTWQSSYNTNNLIGSQSLPSQMAINRRPSTNVNSFGLALNHSSEIGSLNEVSFHGQLIYEYPNTMYLSQSTDSIETPFKLANIITSTLLMCIRNSDCQTGSAVYITFSDVHINLPDVQLIDMVSGYVELLMRQKLFVEAANIIKITPSDELKYLYSANRDVSFGCSHCNKPLEQNHSIPGAKSCCPNCQMVGRCIICNRILSGLLTYCHECSHSGHAECLIKWFTDPNNRYRVCPVAGCGHACR</sequence>
<dbReference type="Gene3D" id="2.130.10.10">
    <property type="entry name" value="YVTN repeat-like/Quinoprotein amine dehydrogenase"/>
    <property type="match status" value="2"/>
</dbReference>
<dbReference type="InterPro" id="IPR001841">
    <property type="entry name" value="Znf_RING"/>
</dbReference>
<evidence type="ECO:0000256" key="4">
    <source>
        <dbReference type="ARBA" id="ARBA00022737"/>
    </source>
</evidence>
<keyword evidence="5" id="KW-0862">Zinc</keyword>
<dbReference type="GO" id="GO:0061700">
    <property type="term" value="C:GATOR2 complex"/>
    <property type="evidence" value="ECO:0000318"/>
    <property type="project" value="GO_Central"/>
</dbReference>
<protein>
    <recommendedName>
        <fullName evidence="2">Restriction of telomere capping protein 1</fullName>
    </recommendedName>
</protein>
<feature type="repeat" description="WD" evidence="6">
    <location>
        <begin position="132"/>
        <end position="174"/>
    </location>
</feature>